<dbReference type="PROSITE" id="PS00626">
    <property type="entry name" value="RCC1_2"/>
    <property type="match status" value="2"/>
</dbReference>
<dbReference type="STRING" id="6216.A0A158QER4"/>
<accession>A0A158QER4</accession>
<reference evidence="6 7" key="2">
    <citation type="submission" date="2018-11" db="EMBL/GenBank/DDBJ databases">
        <authorList>
            <consortium name="Pathogen Informatics"/>
        </authorList>
    </citation>
    <scope>NUCLEOTIDE SEQUENCE [LARGE SCALE GENOMIC DNA]</scope>
</reference>
<dbReference type="EMBL" id="UYSG01010983">
    <property type="protein sequence ID" value="VDL60128.1"/>
    <property type="molecule type" value="Genomic_DNA"/>
</dbReference>
<feature type="compositionally biased region" description="Low complexity" evidence="4">
    <location>
        <begin position="579"/>
        <end position="599"/>
    </location>
</feature>
<gene>
    <name evidence="6" type="ORF">HDID_LOCUS7810</name>
</gene>
<dbReference type="AlphaFoldDB" id="A0A158QER4"/>
<dbReference type="PANTHER" id="PTHR45982:SF1">
    <property type="entry name" value="REGULATOR OF CHROMOSOME CONDENSATION"/>
    <property type="match status" value="1"/>
</dbReference>
<feature type="compositionally biased region" description="Polar residues" evidence="4">
    <location>
        <begin position="659"/>
        <end position="671"/>
    </location>
</feature>
<evidence type="ECO:0000313" key="8">
    <source>
        <dbReference type="WBParaSite" id="HDID_0000781201-mRNA-1"/>
    </source>
</evidence>
<dbReference type="Gene3D" id="2.130.10.30">
    <property type="entry name" value="Regulator of chromosome condensation 1/beta-lactamase-inhibitor protein II"/>
    <property type="match status" value="1"/>
</dbReference>
<organism evidence="8">
    <name type="scientific">Hymenolepis diminuta</name>
    <name type="common">Rat tapeworm</name>
    <dbReference type="NCBI Taxonomy" id="6216"/>
    <lineage>
        <taxon>Eukaryota</taxon>
        <taxon>Metazoa</taxon>
        <taxon>Spiralia</taxon>
        <taxon>Lophotrochozoa</taxon>
        <taxon>Platyhelminthes</taxon>
        <taxon>Cestoda</taxon>
        <taxon>Eucestoda</taxon>
        <taxon>Cyclophyllidea</taxon>
        <taxon>Hymenolepididae</taxon>
        <taxon>Hymenolepis</taxon>
    </lineage>
</organism>
<dbReference type="InterPro" id="IPR051553">
    <property type="entry name" value="Ran_GTPase-activating"/>
</dbReference>
<evidence type="ECO:0000256" key="4">
    <source>
        <dbReference type="SAM" id="MobiDB-lite"/>
    </source>
</evidence>
<dbReference type="InterPro" id="IPR000408">
    <property type="entry name" value="Reg_chr_condens"/>
</dbReference>
<evidence type="ECO:0000259" key="5">
    <source>
        <dbReference type="Pfam" id="PF25390"/>
    </source>
</evidence>
<protein>
    <submittedName>
        <fullName evidence="8">Regulator of chromosome condensation</fullName>
    </submittedName>
</protein>
<reference evidence="8" key="1">
    <citation type="submission" date="2016-04" db="UniProtKB">
        <authorList>
            <consortium name="WormBaseParasite"/>
        </authorList>
    </citation>
    <scope>IDENTIFICATION</scope>
</reference>
<dbReference type="OrthoDB" id="61110at2759"/>
<keyword evidence="1" id="KW-0344">Guanine-nucleotide releasing factor</keyword>
<evidence type="ECO:0000313" key="7">
    <source>
        <dbReference type="Proteomes" id="UP000274504"/>
    </source>
</evidence>
<feature type="compositionally biased region" description="Low complexity" evidence="4">
    <location>
        <begin position="631"/>
        <end position="640"/>
    </location>
</feature>
<feature type="region of interest" description="Disordered" evidence="4">
    <location>
        <begin position="1"/>
        <end position="24"/>
    </location>
</feature>
<feature type="compositionally biased region" description="Basic residues" evidence="4">
    <location>
        <begin position="1"/>
        <end position="10"/>
    </location>
</feature>
<proteinExistence type="predicted"/>
<feature type="repeat" description="RCC1" evidence="3">
    <location>
        <begin position="46"/>
        <end position="108"/>
    </location>
</feature>
<dbReference type="GO" id="GO:0005085">
    <property type="term" value="F:guanyl-nucleotide exchange factor activity"/>
    <property type="evidence" value="ECO:0007669"/>
    <property type="project" value="TreeGrafter"/>
</dbReference>
<dbReference type="InterPro" id="IPR009091">
    <property type="entry name" value="RCC1/BLIP-II"/>
</dbReference>
<feature type="repeat" description="RCC1" evidence="3">
    <location>
        <begin position="109"/>
        <end position="172"/>
    </location>
</feature>
<dbReference type="PRINTS" id="PR00633">
    <property type="entry name" value="RCCNDNSATION"/>
</dbReference>
<feature type="repeat" description="RCC1" evidence="3">
    <location>
        <begin position="173"/>
        <end position="227"/>
    </location>
</feature>
<dbReference type="PANTHER" id="PTHR45982">
    <property type="entry name" value="REGULATOR OF CHROMOSOME CONDENSATION"/>
    <property type="match status" value="1"/>
</dbReference>
<feature type="region of interest" description="Disordered" evidence="4">
    <location>
        <begin position="494"/>
        <end position="671"/>
    </location>
</feature>
<feature type="compositionally biased region" description="Low complexity" evidence="4">
    <location>
        <begin position="494"/>
        <end position="508"/>
    </location>
</feature>
<evidence type="ECO:0000256" key="3">
    <source>
        <dbReference type="PROSITE-ProRule" id="PRU00235"/>
    </source>
</evidence>
<keyword evidence="2" id="KW-0677">Repeat</keyword>
<feature type="compositionally biased region" description="Low complexity" evidence="4">
    <location>
        <begin position="552"/>
        <end position="565"/>
    </location>
</feature>
<sequence>MVLRTRKRQSTIRGPDPTKRRRVDSSVEELLTQLKILHSKKYSIPGIVLTFGSGDTGQLGLGPDTTERTKPARFNPKSLKSAGLTDETAENFVQVEAGGMHTLCLDNKGRVFSFGCNDEGALGRPSTDTPPEEGEIGGPVEESRPGIVTFPEDVTITMISAGDSHSAALDSTGRVWLWGTFRGANGAIGLTKDGEISRAPVLLSSFTDRVVMKIASGQDHLVCLTDEGLLFTMGCGEQGQLGRIAERFAKDGGRNGIDLLLQPGECRIRGFKRFSDVWAGGFTTIARCAQTGVIYACGLNNYGQLALVKQPQKLPTTAEVKEELSESMLAKKQGPLIQFMLTPANGFDPEKNWTQFAIGMHHTLALTESGEVYAVGRSDYGRLGFPAENNSNSSDRSAVPEPHLVQGLLRGRRCSWVGAGESCSYAVDDAGKAFSWGMGSSQQLAQEEEDEDALEPGEMIGRNLEGRRIIMVDAGGQHAVMLAAGLSRGKAPDAAAAATTSSTETSVSKKNHNHTTTTTTTQSAPESMDTDNVPVDTTEIPVSNGGNMMDKTTPPVNSTTVSSATNPPPEVASTAGATVNSSSVHSCSLVPSDQSSLSSNHSTDGGGSSRMGSSIFAQPIDAPLSLSKAGTSSTNQQTTSANCGGSNTSTSEAGLALTETGSNTASPSNTH</sequence>
<dbReference type="Proteomes" id="UP000274504">
    <property type="component" value="Unassembled WGS sequence"/>
</dbReference>
<feature type="region of interest" description="Disordered" evidence="4">
    <location>
        <begin position="122"/>
        <end position="145"/>
    </location>
</feature>
<feature type="compositionally biased region" description="Polar residues" evidence="4">
    <location>
        <begin position="641"/>
        <end position="652"/>
    </location>
</feature>
<dbReference type="GO" id="GO:0005737">
    <property type="term" value="C:cytoplasm"/>
    <property type="evidence" value="ECO:0007669"/>
    <property type="project" value="TreeGrafter"/>
</dbReference>
<dbReference type="SUPFAM" id="SSF50985">
    <property type="entry name" value="RCC1/BLIP-II"/>
    <property type="match status" value="1"/>
</dbReference>
<dbReference type="WBParaSite" id="HDID_0000781201-mRNA-1">
    <property type="protein sequence ID" value="HDID_0000781201-mRNA-1"/>
    <property type="gene ID" value="HDID_0000781201"/>
</dbReference>
<evidence type="ECO:0000256" key="2">
    <source>
        <dbReference type="ARBA" id="ARBA00022737"/>
    </source>
</evidence>
<feature type="repeat" description="RCC1" evidence="3">
    <location>
        <begin position="431"/>
        <end position="485"/>
    </location>
</feature>
<feature type="repeat" description="RCC1" evidence="3">
    <location>
        <begin position="370"/>
        <end position="430"/>
    </location>
</feature>
<evidence type="ECO:0000313" key="6">
    <source>
        <dbReference type="EMBL" id="VDL60128.1"/>
    </source>
</evidence>
<feature type="domain" description="RCC1-like" evidence="5">
    <location>
        <begin position="48"/>
        <end position="481"/>
    </location>
</feature>
<name>A0A158QER4_HYMDI</name>
<feature type="repeat" description="RCC1" evidence="3">
    <location>
        <begin position="292"/>
        <end position="369"/>
    </location>
</feature>
<dbReference type="PROSITE" id="PS50012">
    <property type="entry name" value="RCC1_3"/>
    <property type="match status" value="6"/>
</dbReference>
<dbReference type="Pfam" id="PF25390">
    <property type="entry name" value="WD40_RLD"/>
    <property type="match status" value="1"/>
</dbReference>
<dbReference type="InterPro" id="IPR058923">
    <property type="entry name" value="RCC1-like_dom"/>
</dbReference>
<evidence type="ECO:0000256" key="1">
    <source>
        <dbReference type="ARBA" id="ARBA00022658"/>
    </source>
</evidence>